<dbReference type="PANTHER" id="PTHR23022">
    <property type="entry name" value="TRANSPOSABLE ELEMENT-RELATED"/>
    <property type="match status" value="1"/>
</dbReference>
<name>A0A226CVC0_FOLCA</name>
<dbReference type="STRING" id="158441.A0A226CVC0"/>
<dbReference type="Pfam" id="PF01498">
    <property type="entry name" value="HTH_Tnp_Tc3_2"/>
    <property type="match status" value="1"/>
</dbReference>
<dbReference type="SUPFAM" id="SSF46689">
    <property type="entry name" value="Homeodomain-like"/>
    <property type="match status" value="1"/>
</dbReference>
<dbReference type="Gene3D" id="1.10.10.60">
    <property type="entry name" value="Homeodomain-like"/>
    <property type="match status" value="1"/>
</dbReference>
<dbReference type="Gene3D" id="3.30.420.10">
    <property type="entry name" value="Ribonuclease H-like superfamily/Ribonuclease H"/>
    <property type="match status" value="1"/>
</dbReference>
<protein>
    <submittedName>
        <fullName evidence="4">Transposable element Tc3 transposase</fullName>
    </submittedName>
</protein>
<dbReference type="EMBL" id="LNIX01000078">
    <property type="protein sequence ID" value="OXA36700.1"/>
    <property type="molecule type" value="Genomic_DNA"/>
</dbReference>
<organism evidence="4 5">
    <name type="scientific">Folsomia candida</name>
    <name type="common">Springtail</name>
    <dbReference type="NCBI Taxonomy" id="158441"/>
    <lineage>
        <taxon>Eukaryota</taxon>
        <taxon>Metazoa</taxon>
        <taxon>Ecdysozoa</taxon>
        <taxon>Arthropoda</taxon>
        <taxon>Hexapoda</taxon>
        <taxon>Collembola</taxon>
        <taxon>Entomobryomorpha</taxon>
        <taxon>Isotomoidea</taxon>
        <taxon>Isotomidae</taxon>
        <taxon>Proisotominae</taxon>
        <taxon>Folsomia</taxon>
    </lineage>
</organism>
<dbReference type="GO" id="GO:0006313">
    <property type="term" value="P:DNA transposition"/>
    <property type="evidence" value="ECO:0007669"/>
    <property type="project" value="InterPro"/>
</dbReference>
<dbReference type="GO" id="GO:0005634">
    <property type="term" value="C:nucleus"/>
    <property type="evidence" value="ECO:0007669"/>
    <property type="project" value="UniProtKB-SubCell"/>
</dbReference>
<dbReference type="Proteomes" id="UP000198287">
    <property type="component" value="Unassembled WGS sequence"/>
</dbReference>
<dbReference type="Pfam" id="PF13358">
    <property type="entry name" value="DDE_3"/>
    <property type="match status" value="1"/>
</dbReference>
<comment type="subcellular location">
    <subcellularLocation>
        <location evidence="1">Nucleus</location>
    </subcellularLocation>
</comment>
<dbReference type="AlphaFoldDB" id="A0A226CVC0"/>
<evidence type="ECO:0000313" key="5">
    <source>
        <dbReference type="Proteomes" id="UP000198287"/>
    </source>
</evidence>
<feature type="domain" description="Transposase Tc1-like" evidence="2">
    <location>
        <begin position="79"/>
        <end position="134"/>
    </location>
</feature>
<dbReference type="InterPro" id="IPR002492">
    <property type="entry name" value="Transposase_Tc1-like"/>
</dbReference>
<evidence type="ECO:0000256" key="1">
    <source>
        <dbReference type="ARBA" id="ARBA00004123"/>
    </source>
</evidence>
<sequence>MPLGKYLTDFERGQIQALAQSGAQKPEIAKTLGRSITAVTSAINLGDNYGNWNRGGRPKVTTDQDDRKIARLCSTGGYSIREIQPELPIEVSRGTIHNRIKASDFLVYTKKKCEPPLKPVHIEKRLEYARKYMHYDREWEKVVFSGGSLMVWGAYGYHGKSELATISHRLNSQDYQGILQDNLLRAGPQIGGRGWIFQQDNASIHVSNSTQAWLDQKRVRRLDHPPKSPDLNPMENLWGIMARNVYAHGKQYANIRELELAIHAEWAKIPLEVLQTLTDSMKNRIFEVILNQGEFIHY</sequence>
<dbReference type="PANTHER" id="PTHR23022:SF129">
    <property type="entry name" value="TRANSPOSABLE ELEMENT TC3 TRANSPOSASE"/>
    <property type="match status" value="1"/>
</dbReference>
<evidence type="ECO:0000259" key="3">
    <source>
        <dbReference type="Pfam" id="PF13358"/>
    </source>
</evidence>
<dbReference type="InterPro" id="IPR009057">
    <property type="entry name" value="Homeodomain-like_sf"/>
</dbReference>
<proteinExistence type="predicted"/>
<feature type="domain" description="Tc1-like transposase DDE" evidence="3">
    <location>
        <begin position="145"/>
        <end position="258"/>
    </location>
</feature>
<dbReference type="InterPro" id="IPR036388">
    <property type="entry name" value="WH-like_DNA-bd_sf"/>
</dbReference>
<evidence type="ECO:0000259" key="2">
    <source>
        <dbReference type="Pfam" id="PF01498"/>
    </source>
</evidence>
<gene>
    <name evidence="4" type="ORF">Fcan01_28537</name>
</gene>
<dbReference type="InterPro" id="IPR052338">
    <property type="entry name" value="Transposase_5"/>
</dbReference>
<reference evidence="4 5" key="1">
    <citation type="submission" date="2015-12" db="EMBL/GenBank/DDBJ databases">
        <title>The genome of Folsomia candida.</title>
        <authorList>
            <person name="Faddeeva A."/>
            <person name="Derks M.F."/>
            <person name="Anvar Y."/>
            <person name="Smit S."/>
            <person name="Van Straalen N."/>
            <person name="Roelofs D."/>
        </authorList>
    </citation>
    <scope>NUCLEOTIDE SEQUENCE [LARGE SCALE GENOMIC DNA]</scope>
    <source>
        <strain evidence="4 5">VU population</strain>
        <tissue evidence="4">Whole body</tissue>
    </source>
</reference>
<dbReference type="OMA" id="CINEYLR"/>
<dbReference type="InterPro" id="IPR036397">
    <property type="entry name" value="RNaseH_sf"/>
</dbReference>
<evidence type="ECO:0000313" key="4">
    <source>
        <dbReference type="EMBL" id="OXA36700.1"/>
    </source>
</evidence>
<dbReference type="InterPro" id="IPR038717">
    <property type="entry name" value="Tc1-like_DDE_dom"/>
</dbReference>
<dbReference type="GO" id="GO:0003677">
    <property type="term" value="F:DNA binding"/>
    <property type="evidence" value="ECO:0007669"/>
    <property type="project" value="InterPro"/>
</dbReference>
<keyword evidence="5" id="KW-1185">Reference proteome</keyword>
<dbReference type="Gene3D" id="1.10.10.10">
    <property type="entry name" value="Winged helix-like DNA-binding domain superfamily/Winged helix DNA-binding domain"/>
    <property type="match status" value="1"/>
</dbReference>
<comment type="caution">
    <text evidence="4">The sequence shown here is derived from an EMBL/GenBank/DDBJ whole genome shotgun (WGS) entry which is preliminary data.</text>
</comment>
<dbReference type="GO" id="GO:0015074">
    <property type="term" value="P:DNA integration"/>
    <property type="evidence" value="ECO:0007669"/>
    <property type="project" value="InterPro"/>
</dbReference>
<accession>A0A226CVC0</accession>